<dbReference type="InterPro" id="IPR051162">
    <property type="entry name" value="T4SS_component"/>
</dbReference>
<keyword evidence="3" id="KW-0067">ATP-binding</keyword>
<evidence type="ECO:0000259" key="4">
    <source>
        <dbReference type="Pfam" id="PF03135"/>
    </source>
</evidence>
<comment type="similarity">
    <text evidence="1">Belongs to the TrbE/VirB4 family.</text>
</comment>
<dbReference type="NCBIfam" id="TIGR00929">
    <property type="entry name" value="VirB4_CagE"/>
    <property type="match status" value="1"/>
</dbReference>
<accession>A0A0D6PHC3</accession>
<dbReference type="InterPro" id="IPR027417">
    <property type="entry name" value="P-loop_NTPase"/>
</dbReference>
<dbReference type="SUPFAM" id="SSF52540">
    <property type="entry name" value="P-loop containing nucleoside triphosphate hydrolases"/>
    <property type="match status" value="1"/>
</dbReference>
<dbReference type="NCBIfam" id="NF010427">
    <property type="entry name" value="PRK13853.1"/>
    <property type="match status" value="1"/>
</dbReference>
<dbReference type="PANTHER" id="PTHR30121">
    <property type="entry name" value="UNCHARACTERIZED PROTEIN YJGR-RELATED"/>
    <property type="match status" value="1"/>
</dbReference>
<dbReference type="EMBL" id="BANC01000053">
    <property type="protein sequence ID" value="GAN80603.1"/>
    <property type="molecule type" value="Genomic_DNA"/>
</dbReference>
<reference evidence="5 6" key="1">
    <citation type="submission" date="2012-11" db="EMBL/GenBank/DDBJ databases">
        <title>Whole genome sequence of Acidocella aminolytica 101 = DSM 11237.</title>
        <authorList>
            <person name="Azuma Y."/>
            <person name="Higashiura N."/>
            <person name="Hirakawa H."/>
            <person name="Matsushita K."/>
        </authorList>
    </citation>
    <scope>NUCLEOTIDE SEQUENCE [LARGE SCALE GENOMIC DNA]</scope>
    <source>
        <strain evidence="6">101 / DSM 11237</strain>
    </source>
</reference>
<dbReference type="InterPro" id="IPR004346">
    <property type="entry name" value="CagE_TrbE_VirB"/>
</dbReference>
<proteinExistence type="inferred from homology"/>
<evidence type="ECO:0000256" key="1">
    <source>
        <dbReference type="ARBA" id="ARBA00006512"/>
    </source>
</evidence>
<dbReference type="Proteomes" id="UP000032668">
    <property type="component" value="Unassembled WGS sequence"/>
</dbReference>
<evidence type="ECO:0000313" key="6">
    <source>
        <dbReference type="Proteomes" id="UP000032668"/>
    </source>
</evidence>
<evidence type="ECO:0000313" key="5">
    <source>
        <dbReference type="EMBL" id="GAN80603.1"/>
    </source>
</evidence>
<gene>
    <name evidence="5" type="ORF">Aam_054_024</name>
</gene>
<dbReference type="InterPro" id="IPR018145">
    <property type="entry name" value="CagE_TrbE_VirB_cntrl_dom"/>
</dbReference>
<dbReference type="OrthoDB" id="9816422at2"/>
<dbReference type="AlphaFoldDB" id="A0A0D6PHC3"/>
<evidence type="ECO:0000256" key="3">
    <source>
        <dbReference type="ARBA" id="ARBA00022840"/>
    </source>
</evidence>
<evidence type="ECO:0000256" key="2">
    <source>
        <dbReference type="ARBA" id="ARBA00022741"/>
    </source>
</evidence>
<protein>
    <submittedName>
        <fullName evidence="5">Secretion system type IV protein VirB4</fullName>
    </submittedName>
</protein>
<dbReference type="STRING" id="1120923.SAMN02746095_02513"/>
<feature type="domain" description="CagE TrbE VirB component of type IV transporter system central" evidence="4">
    <location>
        <begin position="174"/>
        <end position="376"/>
    </location>
</feature>
<dbReference type="GO" id="GO:0005524">
    <property type="term" value="F:ATP binding"/>
    <property type="evidence" value="ECO:0007669"/>
    <property type="project" value="UniProtKB-KW"/>
</dbReference>
<name>A0A0D6PHC3_9PROT</name>
<dbReference type="Gene3D" id="3.40.50.300">
    <property type="entry name" value="P-loop containing nucleotide triphosphate hydrolases"/>
    <property type="match status" value="1"/>
</dbReference>
<organism evidence="5 6">
    <name type="scientific">Acidocella aminolytica 101 = DSM 11237</name>
    <dbReference type="NCBI Taxonomy" id="1120923"/>
    <lineage>
        <taxon>Bacteria</taxon>
        <taxon>Pseudomonadati</taxon>
        <taxon>Pseudomonadota</taxon>
        <taxon>Alphaproteobacteria</taxon>
        <taxon>Acetobacterales</taxon>
        <taxon>Acidocellaceae</taxon>
        <taxon>Acidocella</taxon>
    </lineage>
</organism>
<keyword evidence="6" id="KW-1185">Reference proteome</keyword>
<comment type="caution">
    <text evidence="5">The sequence shown here is derived from an EMBL/GenBank/DDBJ whole genome shotgun (WGS) entry which is preliminary data.</text>
</comment>
<dbReference type="Pfam" id="PF03135">
    <property type="entry name" value="CagE_TrbE_VirB"/>
    <property type="match status" value="1"/>
</dbReference>
<dbReference type="PANTHER" id="PTHR30121:SF12">
    <property type="entry name" value="TYPE IV SECRETION SYSTEM PROTEIN CAGE"/>
    <property type="match status" value="1"/>
</dbReference>
<sequence>MWGDASRTERAATQYLPYIGHIGPQTLLLENGALLAMANVEGQAFELADHAARNARLRLLNTLYRNLADDNVTLHTHLIRHEDAGAVPARRFRSGFAQALDETYRRSALDGRLYRNDYFVSLLVSPRSPLGTGIARKWARRGRKIPETSEGLARELEDKWIILANGLEGFRVRRLGVVERDGIAFSEIAEALRLVVTARPLPVPIISGHLGDSIYTDRVICGRRGIEIRAPDKSLFGTIFSFREYPAKTRPGMLNTLLSVPFPIVLSQSFAFVTRAQAQDRLSLKSAQMLGAQDKALSQIAGLDEAADALASNEFVMGAHHLSLAVYGTSLAEVEERAGLARGRLADAGAVVVEERLGLEAAFWSQLPGNLEWRTRPGAINSRNFAGLSSFDNFPAGEKAGHWGAPIARFRTDGGTAYDYVPHVADVAMTIIFGPIGSGKTALLMFLLAMFEQAMVPHADAEGPSPRPNGSVVFFDKDRGGELLVRATAGTYLELRRGEASGLAPLRGLKDTEADRDFLRGWLIALVQSDGKGGLAPDEEKRLERAIARQLSMPEELRSLAGLREFLGHTDPMGLGPRLEKWCRGNALGWAFDGERDDVSLDGAITGVDMTQLLEHDEVCAPAGAYLLYRVTQILDGRRVVLSIDEFRFYLKNPQFAAVVDNLLLTVRKSNGAVFLALQMPEHILESPLGPSIVAQCQTKIMFPSPTADRAVYIDGLKCTEGEYRAVREYMVVGKRRFLLKREKASVICEFDLSAMRDYVAILSGRANTVRFAEKLRRRLGDVPEQWLPEFLRSYHDAKD</sequence>
<keyword evidence="2" id="KW-0547">Nucleotide-binding</keyword>